<proteinExistence type="predicted"/>
<dbReference type="AlphaFoldDB" id="A0A173V5Q9"/>
<dbReference type="EMBL" id="CYXX01000020">
    <property type="protein sequence ID" value="CUN21545.1"/>
    <property type="molecule type" value="Genomic_DNA"/>
</dbReference>
<dbReference type="RefSeq" id="WP_055170350.1">
    <property type="nucleotide sequence ID" value="NZ_CYXX01000020.1"/>
</dbReference>
<dbReference type="InterPro" id="IPR025466">
    <property type="entry name" value="DUF4317"/>
</dbReference>
<evidence type="ECO:0000313" key="1">
    <source>
        <dbReference type="EMBL" id="CUN21545.1"/>
    </source>
</evidence>
<accession>A0A173V5Q9</accession>
<sequence length="205" mass="23324">MHIDREDMLELTRRMTIARNCFNRVAGAYMDEEGFIDGSFNTHFLKLSPADKEKQLAIAKAIPYAKTNEQLKNYRIESKQKKPGSIWHLLTALRDCELKNDALLYSLYEYIGERYFVDKSYAIEVFCGNYDVPVKGVDKENQWESEEVYRFLVVAVCPLAGEYEAGTPEAGFLFPAFSNRSTDLDGVNIFAEDGACEKMANVLGL</sequence>
<gene>
    <name evidence="1" type="ORF">ERS852444_02493</name>
</gene>
<name>A0A173V5Q9_9FIRM</name>
<protein>
    <recommendedName>
        <fullName evidence="3">DUF4317 family protein</fullName>
    </recommendedName>
</protein>
<dbReference type="Proteomes" id="UP000095453">
    <property type="component" value="Unassembled WGS sequence"/>
</dbReference>
<organism evidence="1 2">
    <name type="scientific">Roseburia inulinivorans</name>
    <dbReference type="NCBI Taxonomy" id="360807"/>
    <lineage>
        <taxon>Bacteria</taxon>
        <taxon>Bacillati</taxon>
        <taxon>Bacillota</taxon>
        <taxon>Clostridia</taxon>
        <taxon>Lachnospirales</taxon>
        <taxon>Lachnospiraceae</taxon>
        <taxon>Roseburia</taxon>
    </lineage>
</organism>
<evidence type="ECO:0000313" key="2">
    <source>
        <dbReference type="Proteomes" id="UP000095453"/>
    </source>
</evidence>
<reference evidence="1 2" key="1">
    <citation type="submission" date="2015-09" db="EMBL/GenBank/DDBJ databases">
        <authorList>
            <consortium name="Pathogen Informatics"/>
        </authorList>
    </citation>
    <scope>NUCLEOTIDE SEQUENCE [LARGE SCALE GENOMIC DNA]</scope>
    <source>
        <strain evidence="1 2">2789STDY5608887</strain>
    </source>
</reference>
<dbReference type="Pfam" id="PF14199">
    <property type="entry name" value="DUF4317"/>
    <property type="match status" value="1"/>
</dbReference>
<evidence type="ECO:0008006" key="3">
    <source>
        <dbReference type="Google" id="ProtNLM"/>
    </source>
</evidence>